<feature type="transmembrane region" description="Helical" evidence="6">
    <location>
        <begin position="30"/>
        <end position="49"/>
    </location>
</feature>
<feature type="transmembrane region" description="Helical" evidence="6">
    <location>
        <begin position="203"/>
        <end position="224"/>
    </location>
</feature>
<dbReference type="InterPro" id="IPR037185">
    <property type="entry name" value="EmrE-like"/>
</dbReference>
<dbReference type="EMBL" id="RBZU01000007">
    <property type="protein sequence ID" value="RKP53500.1"/>
    <property type="molecule type" value="Genomic_DNA"/>
</dbReference>
<evidence type="ECO:0000313" key="9">
    <source>
        <dbReference type="Proteomes" id="UP000270342"/>
    </source>
</evidence>
<dbReference type="InterPro" id="IPR051258">
    <property type="entry name" value="Diverse_Substrate_Transporter"/>
</dbReference>
<proteinExistence type="predicted"/>
<reference evidence="8 9" key="1">
    <citation type="submission" date="2018-10" db="EMBL/GenBank/DDBJ databases">
        <title>Robbsia sp. DHC34, isolated from soil.</title>
        <authorList>
            <person name="Gao Z.-H."/>
            <person name="Qiu L.-H."/>
        </authorList>
    </citation>
    <scope>NUCLEOTIDE SEQUENCE [LARGE SCALE GENOMIC DNA]</scope>
    <source>
        <strain evidence="8 9">DHC34</strain>
    </source>
</reference>
<feature type="transmembrane region" description="Helical" evidence="6">
    <location>
        <begin position="259"/>
        <end position="278"/>
    </location>
</feature>
<dbReference type="PANTHER" id="PTHR42920:SF5">
    <property type="entry name" value="EAMA DOMAIN-CONTAINING PROTEIN"/>
    <property type="match status" value="1"/>
</dbReference>
<evidence type="ECO:0000313" key="8">
    <source>
        <dbReference type="EMBL" id="RKP53500.1"/>
    </source>
</evidence>
<evidence type="ECO:0000256" key="2">
    <source>
        <dbReference type="ARBA" id="ARBA00022475"/>
    </source>
</evidence>
<comment type="caution">
    <text evidence="8">The sequence shown here is derived from an EMBL/GenBank/DDBJ whole genome shotgun (WGS) entry which is preliminary data.</text>
</comment>
<dbReference type="Gene3D" id="1.10.3730.20">
    <property type="match status" value="1"/>
</dbReference>
<evidence type="ECO:0000256" key="4">
    <source>
        <dbReference type="ARBA" id="ARBA00022989"/>
    </source>
</evidence>
<feature type="domain" description="EamA" evidence="7">
    <location>
        <begin position="146"/>
        <end position="273"/>
    </location>
</feature>
<dbReference type="AlphaFoldDB" id="A0A494XS86"/>
<feature type="transmembrane region" description="Helical" evidence="6">
    <location>
        <begin position="145"/>
        <end position="164"/>
    </location>
</feature>
<keyword evidence="3 6" id="KW-0812">Transmembrane</keyword>
<organism evidence="8 9">
    <name type="scientific">Pararobbsia silviterrae</name>
    <dbReference type="NCBI Taxonomy" id="1792498"/>
    <lineage>
        <taxon>Bacteria</taxon>
        <taxon>Pseudomonadati</taxon>
        <taxon>Pseudomonadota</taxon>
        <taxon>Betaproteobacteria</taxon>
        <taxon>Burkholderiales</taxon>
        <taxon>Burkholderiaceae</taxon>
        <taxon>Pararobbsia</taxon>
    </lineage>
</organism>
<comment type="subcellular location">
    <subcellularLocation>
        <location evidence="1">Cell membrane</location>
        <topology evidence="1">Multi-pass membrane protein</topology>
    </subcellularLocation>
</comment>
<dbReference type="GO" id="GO:0005886">
    <property type="term" value="C:plasma membrane"/>
    <property type="evidence" value="ECO:0007669"/>
    <property type="project" value="UniProtKB-SubCell"/>
</dbReference>
<sequence length="299" mass="31281">MLLAAMIWGSAFVAQRLSAAAIGPFYYTGLRFLLGALVVLVFCLFVPEQRKALRAIPSDRGLLRAAGTLGVVTAIAISAQQIGLQYTKVANAGFITSLYVILVPMMGLFTRHKTAARTWIGALLAVIGMYFLSVDEHFTIMAGDGLQLVCAVVISAQVVLIGRYARQHDPLALSIAQFVATGLICMVVAVFTEPLSVASIDAAWPTILYGGALSVGVAYTLQVVAQKRASAAHAAVIFSMEGLFAAIAGWLALGETLSPRAIGGCALMLAGLLACQLLPARERDARTSPATANGVAADA</sequence>
<keyword evidence="2" id="KW-1003">Cell membrane</keyword>
<dbReference type="Pfam" id="PF00892">
    <property type="entry name" value="EamA"/>
    <property type="match status" value="2"/>
</dbReference>
<keyword evidence="5 6" id="KW-0472">Membrane</keyword>
<dbReference type="SUPFAM" id="SSF103481">
    <property type="entry name" value="Multidrug resistance efflux transporter EmrE"/>
    <property type="match status" value="2"/>
</dbReference>
<dbReference type="InterPro" id="IPR000620">
    <property type="entry name" value="EamA_dom"/>
</dbReference>
<feature type="transmembrane region" description="Helical" evidence="6">
    <location>
        <begin position="89"/>
        <end position="109"/>
    </location>
</feature>
<evidence type="ECO:0000256" key="6">
    <source>
        <dbReference type="SAM" id="Phobius"/>
    </source>
</evidence>
<evidence type="ECO:0000256" key="1">
    <source>
        <dbReference type="ARBA" id="ARBA00004651"/>
    </source>
</evidence>
<name>A0A494XS86_9BURK</name>
<dbReference type="Proteomes" id="UP000270342">
    <property type="component" value="Unassembled WGS sequence"/>
</dbReference>
<keyword evidence="4 6" id="KW-1133">Transmembrane helix</keyword>
<feature type="domain" description="EamA" evidence="7">
    <location>
        <begin position="1"/>
        <end position="133"/>
    </location>
</feature>
<feature type="transmembrane region" description="Helical" evidence="6">
    <location>
        <begin position="231"/>
        <end position="253"/>
    </location>
</feature>
<protein>
    <submittedName>
        <fullName evidence="8">DMT family transporter</fullName>
    </submittedName>
</protein>
<dbReference type="OrthoDB" id="9804865at2"/>
<accession>A0A494XS86</accession>
<keyword evidence="9" id="KW-1185">Reference proteome</keyword>
<feature type="transmembrane region" description="Helical" evidence="6">
    <location>
        <begin position="61"/>
        <end position="83"/>
    </location>
</feature>
<feature type="transmembrane region" description="Helical" evidence="6">
    <location>
        <begin position="116"/>
        <end position="133"/>
    </location>
</feature>
<evidence type="ECO:0000256" key="5">
    <source>
        <dbReference type="ARBA" id="ARBA00023136"/>
    </source>
</evidence>
<feature type="transmembrane region" description="Helical" evidence="6">
    <location>
        <begin position="171"/>
        <end position="191"/>
    </location>
</feature>
<evidence type="ECO:0000259" key="7">
    <source>
        <dbReference type="Pfam" id="PF00892"/>
    </source>
</evidence>
<evidence type="ECO:0000256" key="3">
    <source>
        <dbReference type="ARBA" id="ARBA00022692"/>
    </source>
</evidence>
<gene>
    <name evidence="8" type="ORF">D7S86_16850</name>
</gene>
<dbReference type="PANTHER" id="PTHR42920">
    <property type="entry name" value="OS03G0707200 PROTEIN-RELATED"/>
    <property type="match status" value="1"/>
</dbReference>